<evidence type="ECO:0000313" key="3">
    <source>
        <dbReference type="Proteomes" id="UP001054837"/>
    </source>
</evidence>
<dbReference type="AlphaFoldDB" id="A0AAV4PIN8"/>
<feature type="region of interest" description="Disordered" evidence="1">
    <location>
        <begin position="64"/>
        <end position="98"/>
    </location>
</feature>
<sequence>MTQAGRSLETPGLEKHVKSYHHLRRQRSPDLGDTSLLVASSMMKFQTFSLRQPWGVSCSVLTPERETEGAKHGTPRVKPEPRPLHNLPPSPELIRGCPLTGKDLAEKSQRSIPGREAADEIGRHQLEAVIANHPYRPYPLPHSIGMIRIKD</sequence>
<accession>A0AAV4PIN8</accession>
<feature type="compositionally biased region" description="Basic and acidic residues" evidence="1">
    <location>
        <begin position="64"/>
        <end position="83"/>
    </location>
</feature>
<dbReference type="Proteomes" id="UP001054837">
    <property type="component" value="Unassembled WGS sequence"/>
</dbReference>
<name>A0AAV4PIN8_9ARAC</name>
<proteinExistence type="predicted"/>
<comment type="caution">
    <text evidence="2">The sequence shown here is derived from an EMBL/GenBank/DDBJ whole genome shotgun (WGS) entry which is preliminary data.</text>
</comment>
<gene>
    <name evidence="2" type="ORF">CDAR_92861</name>
</gene>
<dbReference type="EMBL" id="BPLQ01003001">
    <property type="protein sequence ID" value="GIX96970.1"/>
    <property type="molecule type" value="Genomic_DNA"/>
</dbReference>
<evidence type="ECO:0000313" key="2">
    <source>
        <dbReference type="EMBL" id="GIX96970.1"/>
    </source>
</evidence>
<evidence type="ECO:0000256" key="1">
    <source>
        <dbReference type="SAM" id="MobiDB-lite"/>
    </source>
</evidence>
<protein>
    <submittedName>
        <fullName evidence="2">Uncharacterized protein</fullName>
    </submittedName>
</protein>
<reference evidence="2 3" key="1">
    <citation type="submission" date="2021-06" db="EMBL/GenBank/DDBJ databases">
        <title>Caerostris darwini draft genome.</title>
        <authorList>
            <person name="Kono N."/>
            <person name="Arakawa K."/>
        </authorList>
    </citation>
    <scope>NUCLEOTIDE SEQUENCE [LARGE SCALE GENOMIC DNA]</scope>
</reference>
<keyword evidence="3" id="KW-1185">Reference proteome</keyword>
<organism evidence="2 3">
    <name type="scientific">Caerostris darwini</name>
    <dbReference type="NCBI Taxonomy" id="1538125"/>
    <lineage>
        <taxon>Eukaryota</taxon>
        <taxon>Metazoa</taxon>
        <taxon>Ecdysozoa</taxon>
        <taxon>Arthropoda</taxon>
        <taxon>Chelicerata</taxon>
        <taxon>Arachnida</taxon>
        <taxon>Araneae</taxon>
        <taxon>Araneomorphae</taxon>
        <taxon>Entelegynae</taxon>
        <taxon>Araneoidea</taxon>
        <taxon>Araneidae</taxon>
        <taxon>Caerostris</taxon>
    </lineage>
</organism>